<organism evidence="1 2">
    <name type="scientific">Dermacentor silvarum</name>
    <name type="common">Tick</name>
    <dbReference type="NCBI Taxonomy" id="543639"/>
    <lineage>
        <taxon>Eukaryota</taxon>
        <taxon>Metazoa</taxon>
        <taxon>Ecdysozoa</taxon>
        <taxon>Arthropoda</taxon>
        <taxon>Chelicerata</taxon>
        <taxon>Arachnida</taxon>
        <taxon>Acari</taxon>
        <taxon>Parasitiformes</taxon>
        <taxon>Ixodida</taxon>
        <taxon>Ixodoidea</taxon>
        <taxon>Ixodidae</taxon>
        <taxon>Rhipicephalinae</taxon>
        <taxon>Dermacentor</taxon>
    </lineage>
</organism>
<reference evidence="1" key="1">
    <citation type="submission" date="2020-05" db="EMBL/GenBank/DDBJ databases">
        <title>Large-scale comparative analyses of tick genomes elucidate their genetic diversity and vector capacities.</title>
        <authorList>
            <person name="Jia N."/>
            <person name="Wang J."/>
            <person name="Shi W."/>
            <person name="Du L."/>
            <person name="Sun Y."/>
            <person name="Zhan W."/>
            <person name="Jiang J."/>
            <person name="Wang Q."/>
            <person name="Zhang B."/>
            <person name="Ji P."/>
            <person name="Sakyi L.B."/>
            <person name="Cui X."/>
            <person name="Yuan T."/>
            <person name="Jiang B."/>
            <person name="Yang W."/>
            <person name="Lam T.T.-Y."/>
            <person name="Chang Q."/>
            <person name="Ding S."/>
            <person name="Wang X."/>
            <person name="Zhu J."/>
            <person name="Ruan X."/>
            <person name="Zhao L."/>
            <person name="Wei J."/>
            <person name="Que T."/>
            <person name="Du C."/>
            <person name="Cheng J."/>
            <person name="Dai P."/>
            <person name="Han X."/>
            <person name="Huang E."/>
            <person name="Gao Y."/>
            <person name="Liu J."/>
            <person name="Shao H."/>
            <person name="Ye R."/>
            <person name="Li L."/>
            <person name="Wei W."/>
            <person name="Wang X."/>
            <person name="Wang C."/>
            <person name="Yang T."/>
            <person name="Huo Q."/>
            <person name="Li W."/>
            <person name="Guo W."/>
            <person name="Chen H."/>
            <person name="Zhou L."/>
            <person name="Ni X."/>
            <person name="Tian J."/>
            <person name="Zhou Y."/>
            <person name="Sheng Y."/>
            <person name="Liu T."/>
            <person name="Pan Y."/>
            <person name="Xia L."/>
            <person name="Li J."/>
            <person name="Zhao F."/>
            <person name="Cao W."/>
        </authorList>
    </citation>
    <scope>NUCLEOTIDE SEQUENCE</scope>
    <source>
        <strain evidence="1">Dsil-2018</strain>
    </source>
</reference>
<dbReference type="EMBL" id="CM023473">
    <property type="protein sequence ID" value="KAH7954563.1"/>
    <property type="molecule type" value="Genomic_DNA"/>
</dbReference>
<evidence type="ECO:0000313" key="1">
    <source>
        <dbReference type="EMBL" id="KAH7954563.1"/>
    </source>
</evidence>
<sequence length="170" mass="19025">MRPGGSLASPREPCADGDGRRKPFSRAAEPEEGWINEDLVLDWLKSMGCRRPSALFRFPSILVMDAFRGHLADSVKRLLRDSGTELVVIQCGMTSQLQPLDVCANKPLRDAVKRCYAEWMRSASAEDLVRRAFKKCGISNALNGTEDHYLREDLSDKELSGERSTEDGKH</sequence>
<name>A0ACB8CZ72_DERSI</name>
<gene>
    <name evidence="1" type="ORF">HPB49_019900</name>
</gene>
<keyword evidence="2" id="KW-1185">Reference proteome</keyword>
<comment type="caution">
    <text evidence="1">The sequence shown here is derived from an EMBL/GenBank/DDBJ whole genome shotgun (WGS) entry which is preliminary data.</text>
</comment>
<protein>
    <submittedName>
        <fullName evidence="1">Uncharacterized protein</fullName>
    </submittedName>
</protein>
<dbReference type="Proteomes" id="UP000821865">
    <property type="component" value="Chromosome 4"/>
</dbReference>
<proteinExistence type="predicted"/>
<evidence type="ECO:0000313" key="2">
    <source>
        <dbReference type="Proteomes" id="UP000821865"/>
    </source>
</evidence>
<accession>A0ACB8CZ72</accession>